<comment type="catalytic activity">
    <reaction evidence="7">
        <text>(2R)-O-phospho-3-sulfolactate + H2O = (2R)-3-sulfolactate + phosphate</text>
        <dbReference type="Rhea" id="RHEA:23416"/>
        <dbReference type="ChEBI" id="CHEBI:15377"/>
        <dbReference type="ChEBI" id="CHEBI:15597"/>
        <dbReference type="ChEBI" id="CHEBI:43474"/>
        <dbReference type="ChEBI" id="CHEBI:58738"/>
        <dbReference type="EC" id="3.1.3.71"/>
    </reaction>
</comment>
<gene>
    <name evidence="8" type="ORF">CU635_11405</name>
    <name evidence="9" type="ORF">CVD25_13740</name>
</gene>
<comment type="caution">
    <text evidence="8">The sequence shown here is derived from an EMBL/GenBank/DDBJ whole genome shotgun (WGS) entry which is preliminary data.</text>
</comment>
<dbReference type="GO" id="GO:0000287">
    <property type="term" value="F:magnesium ion binding"/>
    <property type="evidence" value="ECO:0007669"/>
    <property type="project" value="InterPro"/>
</dbReference>
<dbReference type="EC" id="3.1.3.71" evidence="3"/>
<keyword evidence="6" id="KW-0460">Magnesium</keyword>
<name>A0A2N5GL96_9BACI</name>
<dbReference type="Proteomes" id="UP000235114">
    <property type="component" value="Unassembled WGS sequence"/>
</dbReference>
<dbReference type="PANTHER" id="PTHR37311:SF1">
    <property type="entry name" value="2-PHOSPHOSULFOLACTATE PHOSPHATASE-RELATED"/>
    <property type="match status" value="1"/>
</dbReference>
<evidence type="ECO:0000256" key="6">
    <source>
        <dbReference type="ARBA" id="ARBA00022842"/>
    </source>
</evidence>
<evidence type="ECO:0000256" key="5">
    <source>
        <dbReference type="ARBA" id="ARBA00022801"/>
    </source>
</evidence>
<comment type="similarity">
    <text evidence="2">Belongs to the ComB family.</text>
</comment>
<comment type="cofactor">
    <cofactor evidence="1">
        <name>Mg(2+)</name>
        <dbReference type="ChEBI" id="CHEBI:18420"/>
    </cofactor>
</comment>
<dbReference type="Proteomes" id="UP000234951">
    <property type="component" value="Unassembled WGS sequence"/>
</dbReference>
<dbReference type="Gene3D" id="3.90.1560.10">
    <property type="entry name" value="ComB-like"/>
    <property type="match status" value="1"/>
</dbReference>
<reference evidence="8 10" key="1">
    <citation type="submission" date="2017-11" db="EMBL/GenBank/DDBJ databases">
        <title>Comparitive Functional Genomics of Dry Heat Resistant strains isolated from the Viking Spacecraft.</title>
        <authorList>
            <person name="Seuylemezian A."/>
            <person name="Cooper K."/>
            <person name="Vaishampayan P."/>
        </authorList>
    </citation>
    <scope>NUCLEOTIDE SEQUENCE [LARGE SCALE GENOMIC DNA]</scope>
    <source>
        <strain evidence="8 10">M4.6</strain>
    </source>
</reference>
<organism evidence="8 10">
    <name type="scientific">Bacillus canaveralius</name>
    <dbReference type="NCBI Taxonomy" id="1403243"/>
    <lineage>
        <taxon>Bacteria</taxon>
        <taxon>Bacillati</taxon>
        <taxon>Bacillota</taxon>
        <taxon>Bacilli</taxon>
        <taxon>Bacillales</taxon>
        <taxon>Bacillaceae</taxon>
        <taxon>Bacillus</taxon>
    </lineage>
</organism>
<dbReference type="Pfam" id="PF04029">
    <property type="entry name" value="2-ph_phosp"/>
    <property type="match status" value="1"/>
</dbReference>
<keyword evidence="11" id="KW-1185">Reference proteome</keyword>
<dbReference type="GO" id="GO:0050545">
    <property type="term" value="F:sulfopyruvate decarboxylase activity"/>
    <property type="evidence" value="ECO:0007669"/>
    <property type="project" value="TreeGrafter"/>
</dbReference>
<evidence type="ECO:0000313" key="10">
    <source>
        <dbReference type="Proteomes" id="UP000234951"/>
    </source>
</evidence>
<evidence type="ECO:0000256" key="7">
    <source>
        <dbReference type="ARBA" id="ARBA00033711"/>
    </source>
</evidence>
<dbReference type="EMBL" id="PGVA01000026">
    <property type="protein sequence ID" value="PLR82412.1"/>
    <property type="molecule type" value="Genomic_DNA"/>
</dbReference>
<accession>A0A2N5GL96</accession>
<dbReference type="InterPro" id="IPR005238">
    <property type="entry name" value="ComB-like"/>
</dbReference>
<dbReference type="OrthoDB" id="4913at2"/>
<proteinExistence type="inferred from homology"/>
<evidence type="ECO:0000256" key="1">
    <source>
        <dbReference type="ARBA" id="ARBA00001946"/>
    </source>
</evidence>
<evidence type="ECO:0000256" key="3">
    <source>
        <dbReference type="ARBA" id="ARBA00012953"/>
    </source>
</evidence>
<protein>
    <recommendedName>
        <fullName evidence="4">Probable 2-phosphosulfolactate phosphatase</fullName>
        <ecNumber evidence="3">3.1.3.71</ecNumber>
    </recommendedName>
</protein>
<evidence type="ECO:0000313" key="8">
    <source>
        <dbReference type="EMBL" id="PLR82412.1"/>
    </source>
</evidence>
<dbReference type="RefSeq" id="WP_101577499.1">
    <property type="nucleotide sequence ID" value="NZ_PGVA01000026.1"/>
</dbReference>
<reference evidence="9 11" key="2">
    <citation type="submission" date="2017-12" db="EMBL/GenBank/DDBJ databases">
        <title>Comparative Functional Genomics of Dry Heat Resistant strains isolated from the Viking Spacecraft.</title>
        <authorList>
            <person name="Seuylemezian A."/>
            <person name="Cooper K."/>
            <person name="Vaishampayan P."/>
        </authorList>
    </citation>
    <scope>NUCLEOTIDE SEQUENCE [LARGE SCALE GENOMIC DNA]</scope>
    <source>
        <strain evidence="9 11">ATCC 29669</strain>
    </source>
</reference>
<dbReference type="InterPro" id="IPR036702">
    <property type="entry name" value="ComB-like_sf"/>
</dbReference>
<dbReference type="GO" id="GO:0050532">
    <property type="term" value="F:2-phosphosulfolactate phosphatase activity"/>
    <property type="evidence" value="ECO:0007669"/>
    <property type="project" value="UniProtKB-EC"/>
</dbReference>
<dbReference type="AlphaFoldDB" id="A0A2N5GL96"/>
<evidence type="ECO:0000313" key="11">
    <source>
        <dbReference type="Proteomes" id="UP000235114"/>
    </source>
</evidence>
<dbReference type="SUPFAM" id="SSF142823">
    <property type="entry name" value="ComB-like"/>
    <property type="match status" value="1"/>
</dbReference>
<dbReference type="PANTHER" id="PTHR37311">
    <property type="entry name" value="2-PHOSPHOSULFOLACTATE PHOSPHATASE-RELATED"/>
    <property type="match status" value="1"/>
</dbReference>
<evidence type="ECO:0000256" key="2">
    <source>
        <dbReference type="ARBA" id="ARBA00009997"/>
    </source>
</evidence>
<sequence>MKITIHQGHQHQLEPSDINIVIDVIRAFTVAHYAFRGGVKEILLVKEVSQAVRLKEQYPNCLLAGEVGGLPIKGFDLDNSPRNVSTHNMFGKTIVQKTTNGVKATLNALEANDVFVTGFSNARSTAEYVKKLAAQIDDAVINIIASHPDGDDDLACAQYMKSIIEGVYSMKAEEVVKRIVNCRAAEKFFDESQPEFDHDDIYFCIKELPEEFVMRVDVGRGIPRILMVTL</sequence>
<evidence type="ECO:0000313" key="9">
    <source>
        <dbReference type="EMBL" id="PLR95583.1"/>
    </source>
</evidence>
<dbReference type="EMBL" id="PGVD01000037">
    <property type="protein sequence ID" value="PLR95583.1"/>
    <property type="molecule type" value="Genomic_DNA"/>
</dbReference>
<evidence type="ECO:0000256" key="4">
    <source>
        <dbReference type="ARBA" id="ARBA00021948"/>
    </source>
</evidence>
<keyword evidence="5" id="KW-0378">Hydrolase</keyword>